<dbReference type="InterPro" id="IPR023795">
    <property type="entry name" value="Serpin_CS"/>
</dbReference>
<reference evidence="4" key="1">
    <citation type="journal article" date="2014" name="Nat. Commun.">
        <title>The emerging biofuel crop Camelina sativa retains a highly undifferentiated hexaploid genome structure.</title>
        <authorList>
            <person name="Kagale S."/>
            <person name="Koh C."/>
            <person name="Nixon J."/>
            <person name="Bollina V."/>
            <person name="Clarke W.E."/>
            <person name="Tuteja R."/>
            <person name="Spillane C."/>
            <person name="Robinson S.J."/>
            <person name="Links M.G."/>
            <person name="Clarke C."/>
            <person name="Higgins E.E."/>
            <person name="Huebert T."/>
            <person name="Sharpe A.G."/>
            <person name="Parkin I.A."/>
        </authorList>
    </citation>
    <scope>NUCLEOTIDE SEQUENCE [LARGE SCALE GENOMIC DNA]</scope>
    <source>
        <strain evidence="4">cv. DH55</strain>
    </source>
</reference>
<reference evidence="5" key="2">
    <citation type="submission" date="2025-08" db="UniProtKB">
        <authorList>
            <consortium name="RefSeq"/>
        </authorList>
    </citation>
    <scope>IDENTIFICATION</scope>
    <source>
        <tissue evidence="5">Leaf</tissue>
    </source>
</reference>
<dbReference type="Gene3D" id="2.30.39.10">
    <property type="entry name" value="Alpha-1-antitrypsin, domain 1"/>
    <property type="match status" value="1"/>
</dbReference>
<dbReference type="InterPro" id="IPR042185">
    <property type="entry name" value="Serpin_sf_2"/>
</dbReference>
<dbReference type="GeneID" id="104714755"/>
<dbReference type="PANTHER" id="PTHR11461">
    <property type="entry name" value="SERINE PROTEASE INHIBITOR, SERPIN"/>
    <property type="match status" value="1"/>
</dbReference>
<dbReference type="SMART" id="SM00093">
    <property type="entry name" value="SERPIN"/>
    <property type="match status" value="1"/>
</dbReference>
<evidence type="ECO:0000259" key="3">
    <source>
        <dbReference type="SMART" id="SM00093"/>
    </source>
</evidence>
<organism evidence="4 5">
    <name type="scientific">Camelina sativa</name>
    <name type="common">False flax</name>
    <name type="synonym">Myagrum sativum</name>
    <dbReference type="NCBI Taxonomy" id="90675"/>
    <lineage>
        <taxon>Eukaryota</taxon>
        <taxon>Viridiplantae</taxon>
        <taxon>Streptophyta</taxon>
        <taxon>Embryophyta</taxon>
        <taxon>Tracheophyta</taxon>
        <taxon>Spermatophyta</taxon>
        <taxon>Magnoliopsida</taxon>
        <taxon>eudicotyledons</taxon>
        <taxon>Gunneridae</taxon>
        <taxon>Pentapetalae</taxon>
        <taxon>rosids</taxon>
        <taxon>malvids</taxon>
        <taxon>Brassicales</taxon>
        <taxon>Brassicaceae</taxon>
        <taxon>Camelineae</taxon>
        <taxon>Camelina</taxon>
    </lineage>
</organism>
<proteinExistence type="inferred from homology"/>
<dbReference type="InterPro" id="IPR042178">
    <property type="entry name" value="Serpin_sf_1"/>
</dbReference>
<dbReference type="Proteomes" id="UP000694864">
    <property type="component" value="Chromosome 9"/>
</dbReference>
<dbReference type="RefSeq" id="XP_010430514.1">
    <property type="nucleotide sequence ID" value="XM_010432212.2"/>
</dbReference>
<sequence>MDVREALKKQNEVSMFLSWHLFSTVAKRSNSVFSPASMNAVFTMMASGPGSGSSVIADKIPSFLRSSSIDELNSVFSVIATFVFADGSHIGGPTVKVVNGAWIDQSLYIDPSTNNLFYNFFKSVLASVDFKSKAEELRMEVNAWALHCTNGFIKDLLPHGSVPEDTIWIYGNALYFKGAWEDKFHKSMTKDQDFHLLDGTSVSVPFMSSHKNQYIKAYDGFKVLKLPFRQGLGDTSGSFSMYFYLPDEKYGLDNLVERMASSLGFLDSHIPTQKVDVGDIRIPKFKIEFGFSALKTFNIVGLDRVEVYQKACVEIDEEGAEAATATAVVGIFGCAFVKRIDFVADHPFLFMIREDKTGTPLFVGQIFDPSKSS</sequence>
<name>A0ABM0TSC2_CAMSA</name>
<dbReference type="Pfam" id="PF00079">
    <property type="entry name" value="Serpin"/>
    <property type="match status" value="1"/>
</dbReference>
<dbReference type="InterPro" id="IPR000215">
    <property type="entry name" value="Serpin_fam"/>
</dbReference>
<dbReference type="PANTHER" id="PTHR11461:SF347">
    <property type="entry name" value="SERINE PROTEASE INHIBITOR (SERPIN) FAMILY PROTEIN-RELATED"/>
    <property type="match status" value="1"/>
</dbReference>
<dbReference type="InterPro" id="IPR023796">
    <property type="entry name" value="Serpin_dom"/>
</dbReference>
<keyword evidence="4" id="KW-1185">Reference proteome</keyword>
<evidence type="ECO:0000256" key="1">
    <source>
        <dbReference type="ARBA" id="ARBA00009500"/>
    </source>
</evidence>
<accession>A0ABM0TSC2</accession>
<evidence type="ECO:0000313" key="5">
    <source>
        <dbReference type="RefSeq" id="XP_010430514.1"/>
    </source>
</evidence>
<gene>
    <name evidence="5" type="primary">LOC104714755</name>
</gene>
<dbReference type="InterPro" id="IPR036186">
    <property type="entry name" value="Serpin_sf"/>
</dbReference>
<dbReference type="SUPFAM" id="SSF56574">
    <property type="entry name" value="Serpins"/>
    <property type="match status" value="1"/>
</dbReference>
<evidence type="ECO:0000313" key="4">
    <source>
        <dbReference type="Proteomes" id="UP000694864"/>
    </source>
</evidence>
<dbReference type="PROSITE" id="PS00284">
    <property type="entry name" value="SERPIN"/>
    <property type="match status" value="1"/>
</dbReference>
<feature type="domain" description="Serpin" evidence="3">
    <location>
        <begin position="19"/>
        <end position="369"/>
    </location>
</feature>
<dbReference type="Gene3D" id="3.30.497.10">
    <property type="entry name" value="Antithrombin, subunit I, domain 2"/>
    <property type="match status" value="1"/>
</dbReference>
<comment type="similarity">
    <text evidence="1 2">Belongs to the serpin family.</text>
</comment>
<protein>
    <submittedName>
        <fullName evidence="5">Serpin-Z1-like</fullName>
    </submittedName>
</protein>
<dbReference type="CDD" id="cd02043">
    <property type="entry name" value="serpinP_plants"/>
    <property type="match status" value="1"/>
</dbReference>
<evidence type="ECO:0000256" key="2">
    <source>
        <dbReference type="RuleBase" id="RU000411"/>
    </source>
</evidence>